<dbReference type="GO" id="GO:0030170">
    <property type="term" value="F:pyridoxal phosphate binding"/>
    <property type="evidence" value="ECO:0007669"/>
    <property type="project" value="InterPro"/>
</dbReference>
<evidence type="ECO:0000259" key="6">
    <source>
        <dbReference type="Pfam" id="PF00155"/>
    </source>
</evidence>
<gene>
    <name evidence="7" type="ORF">CCE28_17760</name>
</gene>
<dbReference type="Pfam" id="PF00155">
    <property type="entry name" value="Aminotran_1_2"/>
    <property type="match status" value="1"/>
</dbReference>
<dbReference type="InterPro" id="IPR004839">
    <property type="entry name" value="Aminotransferase_I/II_large"/>
</dbReference>
<dbReference type="InterPro" id="IPR015421">
    <property type="entry name" value="PyrdxlP-dep_Trfase_major"/>
</dbReference>
<comment type="caution">
    <text evidence="7">The sequence shown here is derived from an EMBL/GenBank/DDBJ whole genome shotgun (WGS) entry which is preliminary data.</text>
</comment>
<comment type="cofactor">
    <cofactor evidence="1">
        <name>pyridoxal 5'-phosphate</name>
        <dbReference type="ChEBI" id="CHEBI:597326"/>
    </cofactor>
</comment>
<name>A0A267ME70_9FIRM</name>
<keyword evidence="8" id="KW-1185">Reference proteome</keyword>
<dbReference type="Gene3D" id="3.40.640.10">
    <property type="entry name" value="Type I PLP-dependent aspartate aminotransferase-like (Major domain)"/>
    <property type="match status" value="1"/>
</dbReference>
<dbReference type="PANTHER" id="PTHR43525:SF1">
    <property type="entry name" value="PROTEIN MALY"/>
    <property type="match status" value="1"/>
</dbReference>
<dbReference type="SUPFAM" id="SSF53383">
    <property type="entry name" value="PLP-dependent transferases"/>
    <property type="match status" value="1"/>
</dbReference>
<dbReference type="OrthoDB" id="9802872at2"/>
<organism evidence="7 8">
    <name type="scientific">Anaeromicrobium sediminis</name>
    <dbReference type="NCBI Taxonomy" id="1478221"/>
    <lineage>
        <taxon>Bacteria</taxon>
        <taxon>Bacillati</taxon>
        <taxon>Bacillota</taxon>
        <taxon>Clostridia</taxon>
        <taxon>Peptostreptococcales</taxon>
        <taxon>Thermotaleaceae</taxon>
        <taxon>Anaeromicrobium</taxon>
    </lineage>
</organism>
<reference evidence="7 8" key="1">
    <citation type="submission" date="2017-06" db="EMBL/GenBank/DDBJ databases">
        <title>Draft genome sequence of anaerobic fermentative bacterium Anaeromicrobium sediminis DY2726D isolated from West Pacific Ocean sediments.</title>
        <authorList>
            <person name="Zeng X."/>
        </authorList>
    </citation>
    <scope>NUCLEOTIDE SEQUENCE [LARGE SCALE GENOMIC DNA]</scope>
    <source>
        <strain evidence="7 8">DY2726D</strain>
    </source>
</reference>
<accession>A0A267ME70</accession>
<dbReference type="AlphaFoldDB" id="A0A267ME70"/>
<dbReference type="RefSeq" id="WP_095135071.1">
    <property type="nucleotide sequence ID" value="NZ_NIBG01000022.1"/>
</dbReference>
<protein>
    <recommendedName>
        <fullName evidence="2">cysteine-S-conjugate beta-lyase</fullName>
        <ecNumber evidence="2">4.4.1.13</ecNumber>
    </recommendedName>
</protein>
<dbReference type="InterPro" id="IPR015422">
    <property type="entry name" value="PyrdxlP-dep_Trfase_small"/>
</dbReference>
<dbReference type="InterPro" id="IPR051798">
    <property type="entry name" value="Class-II_PLP-Dep_Aminotrans"/>
</dbReference>
<dbReference type="EMBL" id="NIBG01000022">
    <property type="protein sequence ID" value="PAB57846.1"/>
    <property type="molecule type" value="Genomic_DNA"/>
</dbReference>
<dbReference type="NCBIfam" id="TIGR04350">
    <property type="entry name" value="C_S_lyase_PatB"/>
    <property type="match status" value="1"/>
</dbReference>
<evidence type="ECO:0000256" key="3">
    <source>
        <dbReference type="ARBA" id="ARBA00022898"/>
    </source>
</evidence>
<evidence type="ECO:0000313" key="8">
    <source>
        <dbReference type="Proteomes" id="UP000216024"/>
    </source>
</evidence>
<dbReference type="GO" id="GO:0047804">
    <property type="term" value="F:cysteine-S-conjugate beta-lyase activity"/>
    <property type="evidence" value="ECO:0007669"/>
    <property type="project" value="UniProtKB-EC"/>
</dbReference>
<keyword evidence="3" id="KW-0663">Pyridoxal phosphate</keyword>
<dbReference type="InterPro" id="IPR027619">
    <property type="entry name" value="C-S_lyase_PatB-like"/>
</dbReference>
<keyword evidence="4 7" id="KW-0456">Lyase</keyword>
<dbReference type="PANTHER" id="PTHR43525">
    <property type="entry name" value="PROTEIN MALY"/>
    <property type="match status" value="1"/>
</dbReference>
<sequence length="393" mass="45491">MNRDFNKVICRKNNYAAKYDELELKFGRDDLVSMWVADMDFESAKPIKDAIIKRAEQGIFGYTSRPDSYYEAMTQWYKRRYDWNIDKSKLIHSIGVCTSLSIIVDKFTKPGDKIIVQSPVYYPFFDVVVDNERELVLNPLKKIDDNYVMDYEDLENKMDENIKFLILCNPHNPVGRVWTKEELTRLGEICLKHNVMVISDEIHGDLVYGDKVYTPFASISEELNNNTITCLSATKTFNIAGLQASFAIFPDESMYNIFERTLGILDIKRNNCFSLVAVEAAYRYGEEWLNDLLVYLKSNMDFLKEYCEKNIPEIVTNRPEGTYLAWLNCEGLGLSDEDLVDFMINKAKVGLDAGNWFGEEGKGYMRINVACPRTMLEQGLKNIEEAVKKYIRK</sequence>
<dbReference type="Gene3D" id="3.90.1150.10">
    <property type="entry name" value="Aspartate Aminotransferase, domain 1"/>
    <property type="match status" value="1"/>
</dbReference>
<evidence type="ECO:0000313" key="7">
    <source>
        <dbReference type="EMBL" id="PAB57846.1"/>
    </source>
</evidence>
<evidence type="ECO:0000256" key="5">
    <source>
        <dbReference type="ARBA" id="ARBA00037974"/>
    </source>
</evidence>
<feature type="domain" description="Aminotransferase class I/classII large" evidence="6">
    <location>
        <begin position="38"/>
        <end position="382"/>
    </location>
</feature>
<dbReference type="InterPro" id="IPR015424">
    <property type="entry name" value="PyrdxlP-dep_Trfase"/>
</dbReference>
<evidence type="ECO:0000256" key="1">
    <source>
        <dbReference type="ARBA" id="ARBA00001933"/>
    </source>
</evidence>
<evidence type="ECO:0000256" key="4">
    <source>
        <dbReference type="ARBA" id="ARBA00023239"/>
    </source>
</evidence>
<dbReference type="EC" id="4.4.1.13" evidence="2"/>
<evidence type="ECO:0000256" key="2">
    <source>
        <dbReference type="ARBA" id="ARBA00012224"/>
    </source>
</evidence>
<comment type="similarity">
    <text evidence="5">Belongs to the class-II pyridoxal-phosphate-dependent aminotransferase family. MalY/PatB cystathionine beta-lyase subfamily.</text>
</comment>
<proteinExistence type="inferred from homology"/>
<dbReference type="Proteomes" id="UP000216024">
    <property type="component" value="Unassembled WGS sequence"/>
</dbReference>
<dbReference type="CDD" id="cd00609">
    <property type="entry name" value="AAT_like"/>
    <property type="match status" value="1"/>
</dbReference>